<dbReference type="Proteomes" id="UP000199039">
    <property type="component" value="Unassembled WGS sequence"/>
</dbReference>
<protein>
    <recommendedName>
        <fullName evidence="3">CBU-0592-like domain-containing protein</fullName>
    </recommendedName>
</protein>
<name>A0A1G6H2D4_9MICO</name>
<dbReference type="OrthoDB" id="3256397at2"/>
<organism evidence="4 5">
    <name type="scientific">Sanguibacter gelidistatuariae</name>
    <dbReference type="NCBI Taxonomy" id="1814289"/>
    <lineage>
        <taxon>Bacteria</taxon>
        <taxon>Bacillati</taxon>
        <taxon>Actinomycetota</taxon>
        <taxon>Actinomycetes</taxon>
        <taxon>Micrococcales</taxon>
        <taxon>Sanguibacteraceae</taxon>
        <taxon>Sanguibacter</taxon>
    </lineage>
</organism>
<evidence type="ECO:0000259" key="3">
    <source>
        <dbReference type="Pfam" id="PF26604"/>
    </source>
</evidence>
<proteinExistence type="predicted"/>
<dbReference type="Pfam" id="PF26604">
    <property type="entry name" value="CBU_0592"/>
    <property type="match status" value="1"/>
</dbReference>
<dbReference type="STRING" id="1814289.SAMN05216410_0660"/>
<feature type="transmembrane region" description="Helical" evidence="2">
    <location>
        <begin position="63"/>
        <end position="81"/>
    </location>
</feature>
<dbReference type="RefSeq" id="WP_093180760.1">
    <property type="nucleotide sequence ID" value="NZ_FMYH01000001.1"/>
</dbReference>
<dbReference type="NCBIfam" id="NF047864">
    <property type="entry name" value="CBU_0592_membra"/>
    <property type="match status" value="1"/>
</dbReference>
<feature type="compositionally biased region" description="Basic and acidic residues" evidence="1">
    <location>
        <begin position="110"/>
        <end position="120"/>
    </location>
</feature>
<feature type="transmembrane region" description="Helical" evidence="2">
    <location>
        <begin position="6"/>
        <end position="25"/>
    </location>
</feature>
<reference evidence="4 5" key="1">
    <citation type="submission" date="2016-09" db="EMBL/GenBank/DDBJ databases">
        <authorList>
            <person name="Capua I."/>
            <person name="De Benedictis P."/>
            <person name="Joannis T."/>
            <person name="Lombin L.H."/>
            <person name="Cattoli G."/>
        </authorList>
    </citation>
    <scope>NUCLEOTIDE SEQUENCE [LARGE SCALE GENOMIC DNA]</scope>
    <source>
        <strain evidence="4 5">ISLP-3</strain>
    </source>
</reference>
<keyword evidence="5" id="KW-1185">Reference proteome</keyword>
<feature type="compositionally biased region" description="Polar residues" evidence="1">
    <location>
        <begin position="121"/>
        <end position="136"/>
    </location>
</feature>
<evidence type="ECO:0000256" key="2">
    <source>
        <dbReference type="SAM" id="Phobius"/>
    </source>
</evidence>
<sequence>MSTAVQLAVTLAGWTGALSTVFAYGMVTAKRISPDSLVFQGLNIVGAFLLSISASTYGAWPSAVVNVIWVAIGVFALRAIWLHRTRMSVPLIDGVSAHEAAPKPVACDATPDHAQSHDAASHTTQRNSAQRTPVAA</sequence>
<evidence type="ECO:0000313" key="4">
    <source>
        <dbReference type="EMBL" id="SDB88314.1"/>
    </source>
</evidence>
<keyword evidence="2" id="KW-1133">Transmembrane helix</keyword>
<dbReference type="AlphaFoldDB" id="A0A1G6H2D4"/>
<dbReference type="EMBL" id="FMYH01000001">
    <property type="protein sequence ID" value="SDB88314.1"/>
    <property type="molecule type" value="Genomic_DNA"/>
</dbReference>
<feature type="domain" description="CBU-0592-like" evidence="3">
    <location>
        <begin position="10"/>
        <end position="84"/>
    </location>
</feature>
<evidence type="ECO:0000256" key="1">
    <source>
        <dbReference type="SAM" id="MobiDB-lite"/>
    </source>
</evidence>
<accession>A0A1G6H2D4</accession>
<keyword evidence="2" id="KW-0472">Membrane</keyword>
<dbReference type="InterPro" id="IPR058058">
    <property type="entry name" value="CBU_0592-like"/>
</dbReference>
<feature type="region of interest" description="Disordered" evidence="1">
    <location>
        <begin position="103"/>
        <end position="136"/>
    </location>
</feature>
<gene>
    <name evidence="4" type="ORF">SAMN05216410_0660</name>
</gene>
<evidence type="ECO:0000313" key="5">
    <source>
        <dbReference type="Proteomes" id="UP000199039"/>
    </source>
</evidence>
<keyword evidence="2" id="KW-0812">Transmembrane</keyword>